<evidence type="ECO:0000313" key="5">
    <source>
        <dbReference type="Proteomes" id="UP000324758"/>
    </source>
</evidence>
<dbReference type="RefSeq" id="WP_148771833.1">
    <property type="nucleotide sequence ID" value="NZ_VSSS01000015.1"/>
</dbReference>
<feature type="domain" description="MmgE/PrpD C-terminal" evidence="3">
    <location>
        <begin position="285"/>
        <end position="456"/>
    </location>
</feature>
<evidence type="ECO:0000256" key="1">
    <source>
        <dbReference type="ARBA" id="ARBA00006174"/>
    </source>
</evidence>
<name>A0A5D3KJH4_9BRAD</name>
<accession>A0A5D3KJH4</accession>
<dbReference type="InterPro" id="IPR036148">
    <property type="entry name" value="MmgE/PrpD_sf"/>
</dbReference>
<comment type="caution">
    <text evidence="4">The sequence shown here is derived from an EMBL/GenBank/DDBJ whole genome shotgun (WGS) entry which is preliminary data.</text>
</comment>
<evidence type="ECO:0000259" key="3">
    <source>
        <dbReference type="Pfam" id="PF19305"/>
    </source>
</evidence>
<dbReference type="SUPFAM" id="SSF103378">
    <property type="entry name" value="2-methylcitrate dehydratase PrpD"/>
    <property type="match status" value="1"/>
</dbReference>
<dbReference type="InterPro" id="IPR045337">
    <property type="entry name" value="MmgE_PrpD_C"/>
</dbReference>
<dbReference type="Proteomes" id="UP000324758">
    <property type="component" value="Unassembled WGS sequence"/>
</dbReference>
<dbReference type="InterPro" id="IPR042188">
    <property type="entry name" value="MmgE/PrpD_sf_2"/>
</dbReference>
<dbReference type="InterPro" id="IPR042183">
    <property type="entry name" value="MmgE/PrpD_sf_1"/>
</dbReference>
<comment type="similarity">
    <text evidence="1">Belongs to the PrpD family.</text>
</comment>
<dbReference type="GO" id="GO:0016829">
    <property type="term" value="F:lyase activity"/>
    <property type="evidence" value="ECO:0007669"/>
    <property type="project" value="InterPro"/>
</dbReference>
<dbReference type="InterPro" id="IPR045336">
    <property type="entry name" value="MmgE_PrpD_N"/>
</dbReference>
<reference evidence="4 5" key="1">
    <citation type="submission" date="2019-08" db="EMBL/GenBank/DDBJ databases">
        <title>Bradyrhizobium hipponensis sp. nov., a rhizobium isolated from a Lupinus angustifolius root nodule in Tunisia.</title>
        <authorList>
            <person name="Off K."/>
            <person name="Rejili M."/>
            <person name="Mars M."/>
            <person name="Brachmann A."/>
            <person name="Marin M."/>
        </authorList>
    </citation>
    <scope>NUCLEOTIDE SEQUENCE [LARGE SCALE GENOMIC DNA]</scope>
    <source>
        <strain evidence="4 5">CTAW71</strain>
    </source>
</reference>
<dbReference type="EMBL" id="VSSS01000015">
    <property type="protein sequence ID" value="TYL97458.1"/>
    <property type="molecule type" value="Genomic_DNA"/>
</dbReference>
<evidence type="ECO:0000313" key="4">
    <source>
        <dbReference type="EMBL" id="TYL97458.1"/>
    </source>
</evidence>
<dbReference type="AlphaFoldDB" id="A0A5D3KJH4"/>
<dbReference type="PANTHER" id="PTHR16943:SF8">
    <property type="entry name" value="2-METHYLCITRATE DEHYDRATASE"/>
    <property type="match status" value="1"/>
</dbReference>
<dbReference type="PANTHER" id="PTHR16943">
    <property type="entry name" value="2-METHYLCITRATE DEHYDRATASE-RELATED"/>
    <property type="match status" value="1"/>
</dbReference>
<dbReference type="Gene3D" id="1.10.4100.10">
    <property type="entry name" value="2-methylcitrate dehydratase PrpD"/>
    <property type="match status" value="1"/>
</dbReference>
<proteinExistence type="inferred from homology"/>
<keyword evidence="5" id="KW-1185">Reference proteome</keyword>
<dbReference type="OrthoDB" id="9797528at2"/>
<dbReference type="Pfam" id="PF19305">
    <property type="entry name" value="MmgE_PrpD_C"/>
    <property type="match status" value="1"/>
</dbReference>
<feature type="domain" description="MmgE/PrpD N-terminal" evidence="2">
    <location>
        <begin position="25"/>
        <end position="259"/>
    </location>
</feature>
<sequence length="471" mass="50608">MTQIEAVARGKPEPVISGPSQADGIARFALRAKYDDLTAERRERLKVSILDAVACAINALGAPPIEACRAQADELGGPGGRCTLVGGGRANPVYAAFYNTALIRYVDFMDSYLARGGLCHPSDNTGAILAAGEHADLSGKDFLTALAVAYQVEAQLTASVPFMAHGFDLTTQLSYSLAAGLSKALGLDDQKTAAALGICGDFIPLLVARTTPISQWKGLSSSHLALGCFHGVLLASRGVTGPRYVVEGTDGLAQALGEQIRIDWDCVKLDAFDRLALKSYNTAVPGQASIHCMLELRNAHAIDPAQVESIENDAFQDAYDFMGGGRFGPKTDVHTKEQADHSLPYLLAVALLDGSVQPAQLAPERIAKPDVQKLLRKVQVRPDEGFTTRYPSETPSRITVRLTSGKSYTHEVNDYPGFATRPFTWDEIVAKLDDLAADRADEGLRKEIAAAVRSLESIRVKDLMNLLDRVD</sequence>
<gene>
    <name evidence="4" type="ORF">FXB40_08885</name>
</gene>
<dbReference type="InterPro" id="IPR005656">
    <property type="entry name" value="MmgE_PrpD"/>
</dbReference>
<organism evidence="4 5">
    <name type="scientific">Bradyrhizobium rifense</name>
    <dbReference type="NCBI Taxonomy" id="515499"/>
    <lineage>
        <taxon>Bacteria</taxon>
        <taxon>Pseudomonadati</taxon>
        <taxon>Pseudomonadota</taxon>
        <taxon>Alphaproteobacteria</taxon>
        <taxon>Hyphomicrobiales</taxon>
        <taxon>Nitrobacteraceae</taxon>
        <taxon>Bradyrhizobium</taxon>
    </lineage>
</organism>
<protein>
    <submittedName>
        <fullName evidence="4">MmgE/PrpD family protein</fullName>
    </submittedName>
</protein>
<evidence type="ECO:0000259" key="2">
    <source>
        <dbReference type="Pfam" id="PF03972"/>
    </source>
</evidence>
<dbReference type="Pfam" id="PF03972">
    <property type="entry name" value="MmgE_PrpD_N"/>
    <property type="match status" value="1"/>
</dbReference>
<dbReference type="Gene3D" id="3.30.1330.120">
    <property type="entry name" value="2-methylcitrate dehydratase PrpD"/>
    <property type="match status" value="1"/>
</dbReference>